<evidence type="ECO:0000256" key="1">
    <source>
        <dbReference type="SAM" id="MobiDB-lite"/>
    </source>
</evidence>
<dbReference type="AlphaFoldDB" id="A0AAJ0GA64"/>
<dbReference type="Gene3D" id="3.40.50.150">
    <property type="entry name" value="Vaccinia Virus protein VP39"/>
    <property type="match status" value="1"/>
</dbReference>
<dbReference type="Pfam" id="PF13489">
    <property type="entry name" value="Methyltransf_23"/>
    <property type="match status" value="1"/>
</dbReference>
<evidence type="ECO:0000313" key="2">
    <source>
        <dbReference type="EMBL" id="KAK3054114.1"/>
    </source>
</evidence>
<keyword evidence="3" id="KW-1185">Reference proteome</keyword>
<dbReference type="PANTHER" id="PTHR43591:SF110">
    <property type="entry name" value="RHODANESE DOMAIN-CONTAINING PROTEIN"/>
    <property type="match status" value="1"/>
</dbReference>
<comment type="caution">
    <text evidence="2">The sequence shown here is derived from an EMBL/GenBank/DDBJ whole genome shotgun (WGS) entry which is preliminary data.</text>
</comment>
<accession>A0AAJ0GA64</accession>
<feature type="region of interest" description="Disordered" evidence="1">
    <location>
        <begin position="167"/>
        <end position="188"/>
    </location>
</feature>
<dbReference type="CDD" id="cd02440">
    <property type="entry name" value="AdoMet_MTases"/>
    <property type="match status" value="1"/>
</dbReference>
<dbReference type="PANTHER" id="PTHR43591">
    <property type="entry name" value="METHYLTRANSFERASE"/>
    <property type="match status" value="1"/>
</dbReference>
<dbReference type="Proteomes" id="UP001271007">
    <property type="component" value="Unassembled WGS sequence"/>
</dbReference>
<dbReference type="EMBL" id="JAWDJX010000013">
    <property type="protein sequence ID" value="KAK3054114.1"/>
    <property type="molecule type" value="Genomic_DNA"/>
</dbReference>
<evidence type="ECO:0000313" key="3">
    <source>
        <dbReference type="Proteomes" id="UP001271007"/>
    </source>
</evidence>
<dbReference type="InterPro" id="IPR029063">
    <property type="entry name" value="SAM-dependent_MTases_sf"/>
</dbReference>
<sequence length="255" mass="28453">MSTITNHHDHGDFEYDQAWVQDQVRKIQQYIADNKASLLAIDESSSPRILDYACGHGTISLALLDAYPSATFRGLDNHPKQVERYNSEAQNALGNSQSRMWAKVGDLYEGSSKELDSDEWFNFDTIIMSMALHHVADPLQMLVNLKKRLKSGGTLVLVEWLGAKAHDHGKHGHQHDHSGAHSHQHAPADMIDAPGGQKIWPGFDESFFREVLTEAGFQKASIDVRVPGVTFTIPEELMQSFHKGVNELVFVKGVV</sequence>
<name>A0AAJ0GA64_9PEZI</name>
<feature type="compositionally biased region" description="Basic residues" evidence="1">
    <location>
        <begin position="167"/>
        <end position="184"/>
    </location>
</feature>
<evidence type="ECO:0008006" key="4">
    <source>
        <dbReference type="Google" id="ProtNLM"/>
    </source>
</evidence>
<organism evidence="2 3">
    <name type="scientific">Extremus antarcticus</name>
    <dbReference type="NCBI Taxonomy" id="702011"/>
    <lineage>
        <taxon>Eukaryota</taxon>
        <taxon>Fungi</taxon>
        <taxon>Dikarya</taxon>
        <taxon>Ascomycota</taxon>
        <taxon>Pezizomycotina</taxon>
        <taxon>Dothideomycetes</taxon>
        <taxon>Dothideomycetidae</taxon>
        <taxon>Mycosphaerellales</taxon>
        <taxon>Extremaceae</taxon>
        <taxon>Extremus</taxon>
    </lineage>
</organism>
<reference evidence="2" key="1">
    <citation type="submission" date="2023-04" db="EMBL/GenBank/DDBJ databases">
        <title>Black Yeasts Isolated from many extreme environments.</title>
        <authorList>
            <person name="Coleine C."/>
            <person name="Stajich J.E."/>
            <person name="Selbmann L."/>
        </authorList>
    </citation>
    <scope>NUCLEOTIDE SEQUENCE</scope>
    <source>
        <strain evidence="2">CCFEE 5312</strain>
    </source>
</reference>
<proteinExistence type="predicted"/>
<dbReference type="SUPFAM" id="SSF53335">
    <property type="entry name" value="S-adenosyl-L-methionine-dependent methyltransferases"/>
    <property type="match status" value="1"/>
</dbReference>
<gene>
    <name evidence="2" type="ORF">LTR09_004892</name>
</gene>
<protein>
    <recommendedName>
        <fullName evidence="4">Methyltransferase domain-containing protein</fullName>
    </recommendedName>
</protein>